<evidence type="ECO:0000256" key="2">
    <source>
        <dbReference type="ARBA" id="ARBA00010401"/>
    </source>
</evidence>
<dbReference type="CDD" id="cd00897">
    <property type="entry name" value="UGPase_euk"/>
    <property type="match status" value="1"/>
</dbReference>
<evidence type="ECO:0000256" key="1">
    <source>
        <dbReference type="ARBA" id="ARBA00003449"/>
    </source>
</evidence>
<evidence type="ECO:0000313" key="11">
    <source>
        <dbReference type="EMBL" id="OAG29949.1"/>
    </source>
</evidence>
<proteinExistence type="inferred from homology"/>
<dbReference type="AlphaFoldDB" id="A0A177EG24"/>
<dbReference type="OrthoDB" id="932129at2759"/>
<comment type="caution">
    <text evidence="11">The sequence shown here is derived from an EMBL/GenBank/DDBJ whole genome shotgun (WGS) entry which is preliminary data.</text>
</comment>
<dbReference type="RefSeq" id="XP_067544501.1">
    <property type="nucleotide sequence ID" value="XM_067688914.1"/>
</dbReference>
<feature type="binding site" evidence="9">
    <location>
        <position position="159"/>
    </location>
    <ligand>
        <name>UTP</name>
        <dbReference type="ChEBI" id="CHEBI:46398"/>
    </ligand>
</feature>
<feature type="binding site" evidence="9">
    <location>
        <position position="248"/>
    </location>
    <ligand>
        <name>UTP</name>
        <dbReference type="ChEBI" id="CHEBI:46398"/>
    </ligand>
</feature>
<dbReference type="GO" id="GO:0005978">
    <property type="term" value="P:glycogen biosynthetic process"/>
    <property type="evidence" value="ECO:0007669"/>
    <property type="project" value="EnsemblFungi"/>
</dbReference>
<evidence type="ECO:0000256" key="6">
    <source>
        <dbReference type="ARBA" id="ARBA00048128"/>
    </source>
</evidence>
<feature type="binding site" evidence="9">
    <location>
        <position position="218"/>
    </location>
    <ligand>
        <name>UTP</name>
        <dbReference type="ChEBI" id="CHEBI:46398"/>
    </ligand>
</feature>
<evidence type="ECO:0000256" key="4">
    <source>
        <dbReference type="ARBA" id="ARBA00022679"/>
    </source>
</evidence>
<dbReference type="EC" id="2.7.7.9" evidence="3 7"/>
<feature type="binding site" evidence="9">
    <location>
        <position position="417"/>
    </location>
    <ligand>
        <name>UTP</name>
        <dbReference type="ChEBI" id="CHEBI:46398"/>
    </ligand>
</feature>
<reference evidence="11 12" key="1">
    <citation type="submission" date="2016-02" db="EMBL/GenBank/DDBJ databases">
        <title>Discovery of a natural microsporidian pathogen with a broad tissue tropism in Caenorhabditis elegans.</title>
        <authorList>
            <person name="Luallen R.J."/>
            <person name="Reinke A.W."/>
            <person name="Tong L."/>
            <person name="Botts M.R."/>
            <person name="Felix M.-A."/>
            <person name="Troemel E.R."/>
        </authorList>
    </citation>
    <scope>NUCLEOTIDE SEQUENCE [LARGE SCALE GENOMIC DNA]</scope>
    <source>
        <strain evidence="11 12">JUm2807</strain>
    </source>
</reference>
<evidence type="ECO:0000256" key="9">
    <source>
        <dbReference type="PIRSR" id="PIRSR000806-2"/>
    </source>
</evidence>
<organism evidence="11 12">
    <name type="scientific">Nematocida displodere</name>
    <dbReference type="NCBI Taxonomy" id="1805483"/>
    <lineage>
        <taxon>Eukaryota</taxon>
        <taxon>Fungi</taxon>
        <taxon>Fungi incertae sedis</taxon>
        <taxon>Microsporidia</taxon>
        <taxon>Nematocida</taxon>
    </lineage>
</organism>
<dbReference type="Gene3D" id="3.90.550.10">
    <property type="entry name" value="Spore Coat Polysaccharide Biosynthesis Protein SpsA, Chain A"/>
    <property type="match status" value="1"/>
</dbReference>
<dbReference type="GO" id="GO:0006011">
    <property type="term" value="P:UDP-alpha-D-glucose metabolic process"/>
    <property type="evidence" value="ECO:0007669"/>
    <property type="project" value="UniProtKB-UniRule"/>
</dbReference>
<feature type="region of interest" description="Disordered" evidence="10">
    <location>
        <begin position="1"/>
        <end position="57"/>
    </location>
</feature>
<dbReference type="PANTHER" id="PTHR43511">
    <property type="match status" value="1"/>
</dbReference>
<evidence type="ECO:0000256" key="10">
    <source>
        <dbReference type="SAM" id="MobiDB-lite"/>
    </source>
</evidence>
<feature type="binding site" evidence="8">
    <location>
        <position position="249"/>
    </location>
    <ligand>
        <name>substrate</name>
    </ligand>
</feature>
<dbReference type="GO" id="GO:0005992">
    <property type="term" value="P:trehalose biosynthetic process"/>
    <property type="evidence" value="ECO:0007669"/>
    <property type="project" value="EnsemblFungi"/>
</dbReference>
<dbReference type="STRING" id="1805483.A0A177EG24"/>
<evidence type="ECO:0000256" key="5">
    <source>
        <dbReference type="ARBA" id="ARBA00022695"/>
    </source>
</evidence>
<gene>
    <name evidence="11" type="ORF">NEDG_01496</name>
</gene>
<evidence type="ECO:0000313" key="12">
    <source>
        <dbReference type="Proteomes" id="UP000185944"/>
    </source>
</evidence>
<dbReference type="Pfam" id="PF01704">
    <property type="entry name" value="UDPGP"/>
    <property type="match status" value="1"/>
</dbReference>
<dbReference type="GO" id="GO:0006078">
    <property type="term" value="P:(1-&gt;6)-beta-D-glucan biosynthetic process"/>
    <property type="evidence" value="ECO:0007669"/>
    <property type="project" value="EnsemblFungi"/>
</dbReference>
<dbReference type="EMBL" id="LTDL01000038">
    <property type="protein sequence ID" value="OAG29949.1"/>
    <property type="molecule type" value="Genomic_DNA"/>
</dbReference>
<dbReference type="InterPro" id="IPR002618">
    <property type="entry name" value="UDPGP_fam"/>
</dbReference>
<dbReference type="GO" id="GO:0003983">
    <property type="term" value="F:UTP:glucose-1-phosphate uridylyltransferase activity"/>
    <property type="evidence" value="ECO:0007669"/>
    <property type="project" value="UniProtKB-EC"/>
</dbReference>
<dbReference type="InterPro" id="IPR029044">
    <property type="entry name" value="Nucleotide-diphossugar_trans"/>
</dbReference>
<comment type="function">
    <text evidence="1">Plays a central role as a glucosyl donor in cellular metabolic pathways.</text>
</comment>
<dbReference type="FunFam" id="3.90.550.10:FF:000002">
    <property type="entry name" value="UTP--glucose-1-phosphate uridylyltransferase"/>
    <property type="match status" value="1"/>
</dbReference>
<accession>A0A177EG24</accession>
<evidence type="ECO:0000256" key="7">
    <source>
        <dbReference type="PIRNR" id="PIRNR000806"/>
    </source>
</evidence>
<dbReference type="InterPro" id="IPR016267">
    <property type="entry name" value="UDPGP_trans"/>
</dbReference>
<feature type="compositionally biased region" description="Low complexity" evidence="10">
    <location>
        <begin position="9"/>
        <end position="21"/>
    </location>
</feature>
<name>A0A177EG24_9MICR</name>
<sequence length="530" mass="58479">MNPNTSLGSSSPSEPTTISTPPLSPSNPLTPLPATPRASHKTEPSEPSAASRNDTVDDFKKRGIDGLVQQMKEELSALKDLGDSEESNAKFLKLFVRYISNRSEKLDWEKISPPPASMITDYSEAQAPKTEDISGLLNKVAVLKLNGGLGTSMGCLGPKSAIEVKDHLNFIDLSVRQIEHLNTTHSASVPFILMNSFNTQTQTKGLISKYKSIWTFEQSKFPRISADTLLPVSSSLPSNSNECYYPPGHGDVFESLNDSGMLDKLISEGKEYIFISNIDNLKSVVDLSILSYIEKNQVDFLMEVTKKTRADIKGGTLIDYNGSLRLLEIAQVPEYHKTDFTSIRKFKIFNTNSLWVSTSAIKDVLSKSMELEVIENKKKLSTGEEVIQLETAIGASIKYFNNAKGMVVPRDRFLPVKTCSDLFLLQSSLFSIKHGTLVMCSSRVSETLPIIKLVGSQFKRVEDFKSHIKGPINIDDLDHLTISGDIYLGKNITLKGTVIIIAEEGQTIYIPDGTILDDKIVSGSLHIIDH</sequence>
<dbReference type="PIRSF" id="PIRSF000806">
    <property type="entry name" value="UDPGP"/>
    <property type="match status" value="1"/>
</dbReference>
<keyword evidence="4 7" id="KW-0808">Transferase</keyword>
<dbReference type="FunFam" id="2.160.10.10:FF:000001">
    <property type="entry name" value="UTP--glucose-1-phosphate uridylyltransferase"/>
    <property type="match status" value="1"/>
</dbReference>
<keyword evidence="12" id="KW-1185">Reference proteome</keyword>
<dbReference type="Gene3D" id="2.160.10.10">
    <property type="entry name" value="Hexapeptide repeat proteins"/>
    <property type="match status" value="1"/>
</dbReference>
<dbReference type="GeneID" id="93647846"/>
<comment type="similarity">
    <text evidence="2 7">Belongs to the UDPGP type 1 family.</text>
</comment>
<evidence type="ECO:0000256" key="3">
    <source>
        <dbReference type="ARBA" id="ARBA00012415"/>
    </source>
</evidence>
<dbReference type="Proteomes" id="UP000185944">
    <property type="component" value="Unassembled WGS sequence"/>
</dbReference>
<dbReference type="SUPFAM" id="SSF53448">
    <property type="entry name" value="Nucleotide-diphospho-sugar transferases"/>
    <property type="match status" value="1"/>
</dbReference>
<feature type="compositionally biased region" description="Pro residues" evidence="10">
    <location>
        <begin position="22"/>
        <end position="34"/>
    </location>
</feature>
<evidence type="ECO:0000256" key="8">
    <source>
        <dbReference type="PIRSR" id="PIRSR000806-1"/>
    </source>
</evidence>
<dbReference type="VEuPathDB" id="MicrosporidiaDB:NEDG_01496"/>
<comment type="catalytic activity">
    <reaction evidence="6 7">
        <text>alpha-D-glucose 1-phosphate + UTP + H(+) = UDP-alpha-D-glucose + diphosphate</text>
        <dbReference type="Rhea" id="RHEA:19889"/>
        <dbReference type="ChEBI" id="CHEBI:15378"/>
        <dbReference type="ChEBI" id="CHEBI:33019"/>
        <dbReference type="ChEBI" id="CHEBI:46398"/>
        <dbReference type="ChEBI" id="CHEBI:58601"/>
        <dbReference type="ChEBI" id="CHEBI:58885"/>
        <dbReference type="EC" id="2.7.7.9"/>
    </reaction>
</comment>
<keyword evidence="5 7" id="KW-0548">Nucleotidyltransferase</keyword>
<feature type="binding site" evidence="9">
    <location>
        <position position="279"/>
    </location>
    <ligand>
        <name>UTP</name>
        <dbReference type="ChEBI" id="CHEBI:46398"/>
    </ligand>
</feature>
<protein>
    <recommendedName>
        <fullName evidence="3 7">UTP--glucose-1-phosphate uridylyltransferase</fullName>
        <ecNumber evidence="3 7">2.7.7.9</ecNumber>
    </recommendedName>
</protein>